<reference evidence="3 4" key="1">
    <citation type="submission" date="2020-03" db="EMBL/GenBank/DDBJ databases">
        <title>Genomic Encyclopedia of Type Strains, Phase IV (KMG-IV): sequencing the most valuable type-strain genomes for metagenomic binning, comparative biology and taxonomic classification.</title>
        <authorList>
            <person name="Goeker M."/>
        </authorList>
    </citation>
    <scope>NUCLEOTIDE SEQUENCE [LARGE SCALE GENOMIC DNA]</scope>
    <source>
        <strain evidence="3 4">DSM 4736</strain>
    </source>
</reference>
<comment type="caution">
    <text evidence="3">The sequence shown here is derived from an EMBL/GenBank/DDBJ whole genome shotgun (WGS) entry which is preliminary data.</text>
</comment>
<evidence type="ECO:0000256" key="1">
    <source>
        <dbReference type="SAM" id="Phobius"/>
    </source>
</evidence>
<dbReference type="RefSeq" id="WP_168047534.1">
    <property type="nucleotide sequence ID" value="NZ_JAATJM010000002.1"/>
</dbReference>
<feature type="transmembrane region" description="Helical" evidence="1">
    <location>
        <begin position="59"/>
        <end position="77"/>
    </location>
</feature>
<dbReference type="InterPro" id="IPR036596">
    <property type="entry name" value="Cyt-C_aa3_sf"/>
</dbReference>
<organism evidence="3 4">
    <name type="scientific">Brevundimonas alba</name>
    <dbReference type="NCBI Taxonomy" id="74314"/>
    <lineage>
        <taxon>Bacteria</taxon>
        <taxon>Pseudomonadati</taxon>
        <taxon>Pseudomonadota</taxon>
        <taxon>Alphaproteobacteria</taxon>
        <taxon>Caulobacterales</taxon>
        <taxon>Caulobacteraceae</taxon>
        <taxon>Brevundimonas</taxon>
    </lineage>
</organism>
<keyword evidence="1" id="KW-0472">Membrane</keyword>
<name>A0A7X6BPS3_9CAUL</name>
<keyword evidence="1" id="KW-1133">Transmembrane helix</keyword>
<accession>A0A7X6BPS3</accession>
<dbReference type="Gene3D" id="1.20.5.160">
    <property type="entry name" value="Bacterial aa3 type cytochrome c oxidase subunit IV"/>
    <property type="match status" value="1"/>
</dbReference>
<proteinExistence type="predicted"/>
<evidence type="ECO:0000259" key="2">
    <source>
        <dbReference type="Pfam" id="PF07835"/>
    </source>
</evidence>
<dbReference type="InterPro" id="IPR012422">
    <property type="entry name" value="Cyt_c_oxidase_su4_bac-aa3"/>
</dbReference>
<dbReference type="SUPFAM" id="SSF81469">
    <property type="entry name" value="Bacterial aa3 type cytochrome c oxidase subunit IV"/>
    <property type="match status" value="1"/>
</dbReference>
<feature type="transmembrane region" description="Helical" evidence="1">
    <location>
        <begin position="34"/>
        <end position="53"/>
    </location>
</feature>
<evidence type="ECO:0000313" key="4">
    <source>
        <dbReference type="Proteomes" id="UP000587415"/>
    </source>
</evidence>
<feature type="domain" description="Cytochrome c oxidase subunit IV bacterial aa3 type" evidence="2">
    <location>
        <begin position="21"/>
        <end position="53"/>
    </location>
</feature>
<dbReference type="EMBL" id="JAATJM010000002">
    <property type="protein sequence ID" value="NJC41796.1"/>
    <property type="molecule type" value="Genomic_DNA"/>
</dbReference>
<dbReference type="Pfam" id="PF07835">
    <property type="entry name" value="COX4_pro_2"/>
    <property type="match status" value="1"/>
</dbReference>
<gene>
    <name evidence="3" type="ORF">GGQ87_002091</name>
</gene>
<dbReference type="Proteomes" id="UP000587415">
    <property type="component" value="Unassembled WGS sequence"/>
</dbReference>
<keyword evidence="4" id="KW-1185">Reference proteome</keyword>
<sequence>MADPHHASDAHDDYVRGSQHIDEQASTFELFINLAKWGSLFIACILTFLVLWFQPGGSFIAGAIAAFVLLVAGVLFLRSGKKAH</sequence>
<protein>
    <submittedName>
        <fullName evidence="3">Cytochrome c oxidase subunit IV</fullName>
    </submittedName>
</protein>
<keyword evidence="1" id="KW-0812">Transmembrane</keyword>
<evidence type="ECO:0000313" key="3">
    <source>
        <dbReference type="EMBL" id="NJC41796.1"/>
    </source>
</evidence>
<dbReference type="AlphaFoldDB" id="A0A7X6BPS3"/>